<feature type="region of interest" description="Disordered" evidence="1">
    <location>
        <begin position="116"/>
        <end position="135"/>
    </location>
</feature>
<reference evidence="2 3" key="1">
    <citation type="submission" date="2021-06" db="EMBL/GenBank/DDBJ databases">
        <authorList>
            <person name="Palmer J.M."/>
        </authorList>
    </citation>
    <scope>NUCLEOTIDE SEQUENCE [LARGE SCALE GENOMIC DNA]</scope>
    <source>
        <strain evidence="3">if_2019</strain>
        <tissue evidence="2">Muscle</tissue>
    </source>
</reference>
<name>A0ABV0T151_9TELE</name>
<comment type="caution">
    <text evidence="2">The sequence shown here is derived from an EMBL/GenBank/DDBJ whole genome shotgun (WGS) entry which is preliminary data.</text>
</comment>
<dbReference type="EMBL" id="JAHRIQ010015647">
    <property type="protein sequence ID" value="MEQ2226605.1"/>
    <property type="molecule type" value="Genomic_DNA"/>
</dbReference>
<gene>
    <name evidence="2" type="ORF">ILYODFUR_029018</name>
</gene>
<evidence type="ECO:0000313" key="3">
    <source>
        <dbReference type="Proteomes" id="UP001482620"/>
    </source>
</evidence>
<evidence type="ECO:0000313" key="2">
    <source>
        <dbReference type="EMBL" id="MEQ2226605.1"/>
    </source>
</evidence>
<keyword evidence="3" id="KW-1185">Reference proteome</keyword>
<accession>A0ABV0T151</accession>
<evidence type="ECO:0000256" key="1">
    <source>
        <dbReference type="SAM" id="MobiDB-lite"/>
    </source>
</evidence>
<feature type="non-terminal residue" evidence="2">
    <location>
        <position position="1"/>
    </location>
</feature>
<protein>
    <submittedName>
        <fullName evidence="2">Uncharacterized protein</fullName>
    </submittedName>
</protein>
<dbReference type="Proteomes" id="UP001482620">
    <property type="component" value="Unassembled WGS sequence"/>
</dbReference>
<sequence length="135" mass="15217">REREREREREDKKISLLLSCCSNTTQTFFYTYQTHKTVDGKKPTVLTQIHSEKKKWKHLCFFKYLFIALLPEGGSPAVDISQGRDRGAAGGGGGFKRSLEMCWTVRHVTVHKARTMQSAGGSVAQGQGGHRYRGN</sequence>
<organism evidence="2 3">
    <name type="scientific">Ilyodon furcidens</name>
    <name type="common">goldbreast splitfin</name>
    <dbReference type="NCBI Taxonomy" id="33524"/>
    <lineage>
        <taxon>Eukaryota</taxon>
        <taxon>Metazoa</taxon>
        <taxon>Chordata</taxon>
        <taxon>Craniata</taxon>
        <taxon>Vertebrata</taxon>
        <taxon>Euteleostomi</taxon>
        <taxon>Actinopterygii</taxon>
        <taxon>Neopterygii</taxon>
        <taxon>Teleostei</taxon>
        <taxon>Neoteleostei</taxon>
        <taxon>Acanthomorphata</taxon>
        <taxon>Ovalentaria</taxon>
        <taxon>Atherinomorphae</taxon>
        <taxon>Cyprinodontiformes</taxon>
        <taxon>Goodeidae</taxon>
        <taxon>Ilyodon</taxon>
    </lineage>
</organism>
<proteinExistence type="predicted"/>